<protein>
    <submittedName>
        <fullName evidence="1">Uncharacterized protein</fullName>
    </submittedName>
</protein>
<dbReference type="KEGG" id="kre:GWK63_04040"/>
<name>A0A181C8I4_9PROT</name>
<dbReference type="GeneID" id="85021319"/>
<dbReference type="AlphaFoldDB" id="A0A181C8I4"/>
<dbReference type="RefSeq" id="WP_039999441.1">
    <property type="nucleotide sequence ID" value="NZ_CALMTF010000041.1"/>
</dbReference>
<reference evidence="1 2" key="1">
    <citation type="submission" date="2020-03" db="EMBL/GenBank/DDBJ databases">
        <title>Isolation of cellulose-producing strains, genome characterization and application of the synthesized cellulose films as an economical and sustainable material for piezoelectric sensor construction.</title>
        <authorList>
            <person name="Mangayil R.K."/>
        </authorList>
    </citation>
    <scope>NUCLEOTIDE SEQUENCE [LARGE SCALE GENOMIC DNA]</scope>
    <source>
        <strain evidence="1 2">ENS 9a1a</strain>
    </source>
</reference>
<accession>A0A181C8I4</accession>
<organism evidence="1 2">
    <name type="scientific">Komagataeibacter rhaeticus</name>
    <dbReference type="NCBI Taxonomy" id="215221"/>
    <lineage>
        <taxon>Bacteria</taxon>
        <taxon>Pseudomonadati</taxon>
        <taxon>Pseudomonadota</taxon>
        <taxon>Alphaproteobacteria</taxon>
        <taxon>Acetobacterales</taxon>
        <taxon>Acetobacteraceae</taxon>
        <taxon>Komagataeibacter</taxon>
    </lineage>
</organism>
<sequence length="91" mass="10740">MTETPSTFKLVLFYLLLGVMFQVFIFGLPGIQYITFHTFLHVVLWPLFVAYYFVIAALALAGIWIIAGIIYFFMVICTPRDPRYRRYDDWS</sequence>
<evidence type="ECO:0000313" key="1">
    <source>
        <dbReference type="EMBL" id="QIP34771.1"/>
    </source>
</evidence>
<dbReference type="EMBL" id="CP050139">
    <property type="protein sequence ID" value="QIP34771.1"/>
    <property type="molecule type" value="Genomic_DNA"/>
</dbReference>
<gene>
    <name evidence="1" type="ORF">GWK63_04040</name>
</gene>
<dbReference type="Proteomes" id="UP000502533">
    <property type="component" value="Chromosome"/>
</dbReference>
<evidence type="ECO:0000313" key="2">
    <source>
        <dbReference type="Proteomes" id="UP000502533"/>
    </source>
</evidence>
<proteinExistence type="predicted"/>
<keyword evidence="2" id="KW-1185">Reference proteome</keyword>